<dbReference type="InterPro" id="IPR036259">
    <property type="entry name" value="MFS_trans_sf"/>
</dbReference>
<dbReference type="Proteomes" id="UP001172684">
    <property type="component" value="Unassembled WGS sequence"/>
</dbReference>
<evidence type="ECO:0000256" key="2">
    <source>
        <dbReference type="ARBA" id="ARBA00022448"/>
    </source>
</evidence>
<dbReference type="EMBL" id="JAPDRL010000013">
    <property type="protein sequence ID" value="KAJ9667365.1"/>
    <property type="molecule type" value="Genomic_DNA"/>
</dbReference>
<feature type="transmembrane region" description="Helical" evidence="6">
    <location>
        <begin position="109"/>
        <end position="129"/>
    </location>
</feature>
<evidence type="ECO:0000256" key="3">
    <source>
        <dbReference type="ARBA" id="ARBA00022692"/>
    </source>
</evidence>
<protein>
    <recommendedName>
        <fullName evidence="9">Major facilitator superfamily (MFS) profile domain-containing protein</fullName>
    </recommendedName>
</protein>
<organism evidence="7 8">
    <name type="scientific">Coniosporium apollinis</name>
    <dbReference type="NCBI Taxonomy" id="61459"/>
    <lineage>
        <taxon>Eukaryota</taxon>
        <taxon>Fungi</taxon>
        <taxon>Dikarya</taxon>
        <taxon>Ascomycota</taxon>
        <taxon>Pezizomycotina</taxon>
        <taxon>Dothideomycetes</taxon>
        <taxon>Dothideomycetes incertae sedis</taxon>
        <taxon>Coniosporium</taxon>
    </lineage>
</organism>
<keyword evidence="4 6" id="KW-1133">Transmembrane helix</keyword>
<dbReference type="PANTHER" id="PTHR43791:SF75">
    <property type="entry name" value="TRANSPORTER, PUTATIVE (AFU_ORTHOLOGUE AFUA_2G00110)-RELATED"/>
    <property type="match status" value="1"/>
</dbReference>
<comment type="subcellular location">
    <subcellularLocation>
        <location evidence="1">Membrane</location>
        <topology evidence="1">Multi-pass membrane protein</topology>
    </subcellularLocation>
</comment>
<evidence type="ECO:0000313" key="8">
    <source>
        <dbReference type="Proteomes" id="UP001172684"/>
    </source>
</evidence>
<evidence type="ECO:0000256" key="5">
    <source>
        <dbReference type="ARBA" id="ARBA00023136"/>
    </source>
</evidence>
<feature type="transmembrane region" description="Helical" evidence="6">
    <location>
        <begin position="167"/>
        <end position="191"/>
    </location>
</feature>
<feature type="transmembrane region" description="Helical" evidence="6">
    <location>
        <begin position="376"/>
        <end position="398"/>
    </location>
</feature>
<evidence type="ECO:0000256" key="4">
    <source>
        <dbReference type="ARBA" id="ARBA00022989"/>
    </source>
</evidence>
<feature type="transmembrane region" description="Helical" evidence="6">
    <location>
        <begin position="333"/>
        <end position="355"/>
    </location>
</feature>
<sequence length="466" mass="51415">MVDIENLEKGNVVYAEKLADEKEIRHVQVSAARQTHIRRKFDRHVLPIVCCLYVLSYLDRGNIGNARVAGAQDDLGLNSYQWSWVLNAFYICYVCFEWTTLMWKLLPAHIYVAVLCVCWGAAAMCSGVVKNMAGLVACRCFLGIFEAAFGAGAPVFLSFFYQRHEVGLRVSLLLGMAPLANTFASSLAYGITQIKDSLAPWRLLFLIEGAPTVLFALVVYFFLADSPGTAKFLTEAEQTEAVERMQQLDRTAKTKVNKKQFLSGLTDYKPYIHTMIHFGCNYSFAALSNFLPTIVNGMGYSSINAQGLTAPAYFVAFLLCVVAAFTSDKLGKRGYFVAGFATMGTIGYLLLAIVQDTSKTDITWMLNNQGGDSKKGAGFAILATVGQMSSFVSSVVFPTTDRPFYTKGCALGCGFTGLIVILSLGLHFKLQHENRKRDRLYGKVPDDAQIDVTLGGDNNPNFRYFT</sequence>
<comment type="caution">
    <text evidence="7">The sequence shown here is derived from an EMBL/GenBank/DDBJ whole genome shotgun (WGS) entry which is preliminary data.</text>
</comment>
<feature type="transmembrane region" description="Helical" evidence="6">
    <location>
        <begin position="203"/>
        <end position="223"/>
    </location>
</feature>
<reference evidence="7" key="1">
    <citation type="submission" date="2022-10" db="EMBL/GenBank/DDBJ databases">
        <title>Culturing micro-colonial fungi from biological soil crusts in the Mojave desert and describing Neophaeococcomyces mojavensis, and introducing the new genera and species Taxawa tesnikishii.</title>
        <authorList>
            <person name="Kurbessoian T."/>
            <person name="Stajich J.E."/>
        </authorList>
    </citation>
    <scope>NUCLEOTIDE SEQUENCE</scope>
    <source>
        <strain evidence="7">TK_1</strain>
    </source>
</reference>
<dbReference type="Gene3D" id="1.20.1250.20">
    <property type="entry name" value="MFS general substrate transporter like domains"/>
    <property type="match status" value="1"/>
</dbReference>
<keyword evidence="5 6" id="KW-0472">Membrane</keyword>
<keyword evidence="2" id="KW-0813">Transport</keyword>
<gene>
    <name evidence="7" type="ORF">H2201_002566</name>
</gene>
<evidence type="ECO:0000256" key="6">
    <source>
        <dbReference type="SAM" id="Phobius"/>
    </source>
</evidence>
<proteinExistence type="predicted"/>
<dbReference type="PANTHER" id="PTHR43791">
    <property type="entry name" value="PERMEASE-RELATED"/>
    <property type="match status" value="1"/>
</dbReference>
<evidence type="ECO:0000313" key="7">
    <source>
        <dbReference type="EMBL" id="KAJ9667365.1"/>
    </source>
</evidence>
<accession>A0ABQ9NYA9</accession>
<feature type="transmembrane region" description="Helical" evidence="6">
    <location>
        <begin position="271"/>
        <end position="295"/>
    </location>
</feature>
<feature type="transmembrane region" description="Helical" evidence="6">
    <location>
        <begin position="404"/>
        <end position="428"/>
    </location>
</feature>
<dbReference type="InterPro" id="IPR011701">
    <property type="entry name" value="MFS"/>
</dbReference>
<feature type="transmembrane region" description="Helical" evidence="6">
    <location>
        <begin position="84"/>
        <end position="103"/>
    </location>
</feature>
<feature type="transmembrane region" description="Helical" evidence="6">
    <location>
        <begin position="307"/>
        <end position="327"/>
    </location>
</feature>
<name>A0ABQ9NYA9_9PEZI</name>
<keyword evidence="8" id="KW-1185">Reference proteome</keyword>
<evidence type="ECO:0000256" key="1">
    <source>
        <dbReference type="ARBA" id="ARBA00004141"/>
    </source>
</evidence>
<dbReference type="Pfam" id="PF07690">
    <property type="entry name" value="MFS_1"/>
    <property type="match status" value="1"/>
</dbReference>
<dbReference type="SUPFAM" id="SSF103473">
    <property type="entry name" value="MFS general substrate transporter"/>
    <property type="match status" value="1"/>
</dbReference>
<evidence type="ECO:0008006" key="9">
    <source>
        <dbReference type="Google" id="ProtNLM"/>
    </source>
</evidence>
<keyword evidence="3 6" id="KW-0812">Transmembrane</keyword>
<feature type="transmembrane region" description="Helical" evidence="6">
    <location>
        <begin position="141"/>
        <end position="161"/>
    </location>
</feature>